<dbReference type="Pfam" id="PF01553">
    <property type="entry name" value="Acyltransferase"/>
    <property type="match status" value="1"/>
</dbReference>
<sequence length="197" mass="22257">MYSFAKRICLIILVLLGRWKVEGLEHVPKNGPFIAVCNHISYWDPVLVGCALPRQVHFMAKAELFSYPIFKNILHKLGAFPIKRGVSDRNALKTAIKLLQDNELIGVFPEGTRAKPGTLLPFKSGINMIAYKAGSPILPMAVINSRKVLLGWRYPVRVIIGKPIPYPESEDRPSKEELEALNQKIWHSVYDLLSKNQ</sequence>
<dbReference type="PANTHER" id="PTHR10434">
    <property type="entry name" value="1-ACYL-SN-GLYCEROL-3-PHOSPHATE ACYLTRANSFERASE"/>
    <property type="match status" value="1"/>
</dbReference>
<comment type="domain">
    <text evidence="4">The HXXXXD motif is essential for acyltransferase activity and may constitute the binding site for the phosphate moiety of the glycerol-3-phosphate.</text>
</comment>
<evidence type="ECO:0000259" key="5">
    <source>
        <dbReference type="SMART" id="SM00563"/>
    </source>
</evidence>
<dbReference type="RefSeq" id="WP_157677458.1">
    <property type="nucleotide sequence ID" value="NZ_CP022121.1"/>
</dbReference>
<feature type="domain" description="Phospholipid/glycerol acyltransferase" evidence="5">
    <location>
        <begin position="33"/>
        <end position="145"/>
    </location>
</feature>
<dbReference type="GO" id="GO:0016746">
    <property type="term" value="F:acyltransferase activity"/>
    <property type="evidence" value="ECO:0007669"/>
    <property type="project" value="UniProtKB-KW"/>
</dbReference>
<keyword evidence="7" id="KW-1185">Reference proteome</keyword>
<dbReference type="EMBL" id="JANPWE010000004">
    <property type="protein sequence ID" value="MCR6545866.1"/>
    <property type="molecule type" value="Genomic_DNA"/>
</dbReference>
<accession>A0ABT1Y5V4</accession>
<keyword evidence="4" id="KW-0444">Lipid biosynthesis</keyword>
<dbReference type="NCBIfam" id="TIGR00530">
    <property type="entry name" value="AGP_acyltrn"/>
    <property type="match status" value="1"/>
</dbReference>
<comment type="similarity">
    <text evidence="1 4">Belongs to the 1-acyl-sn-glycerol-3-phosphate acyltransferase family.</text>
</comment>
<evidence type="ECO:0000313" key="7">
    <source>
        <dbReference type="Proteomes" id="UP001524944"/>
    </source>
</evidence>
<keyword evidence="3 4" id="KW-0012">Acyltransferase</keyword>
<name>A0ABT1Y5V4_9FIRM</name>
<proteinExistence type="inferred from homology"/>
<gene>
    <name evidence="6" type="ORF">NVS47_10145</name>
</gene>
<dbReference type="SUPFAM" id="SSF69593">
    <property type="entry name" value="Glycerol-3-phosphate (1)-acyltransferase"/>
    <property type="match status" value="1"/>
</dbReference>
<comment type="caution">
    <text evidence="6">The sequence shown here is derived from an EMBL/GenBank/DDBJ whole genome shotgun (WGS) entry which is preliminary data.</text>
</comment>
<dbReference type="EC" id="2.3.1.51" evidence="4"/>
<keyword evidence="4" id="KW-0594">Phospholipid biosynthesis</keyword>
<dbReference type="PANTHER" id="PTHR10434:SF11">
    <property type="entry name" value="1-ACYL-SN-GLYCEROL-3-PHOSPHATE ACYLTRANSFERASE"/>
    <property type="match status" value="1"/>
</dbReference>
<evidence type="ECO:0000313" key="6">
    <source>
        <dbReference type="EMBL" id="MCR6545866.1"/>
    </source>
</evidence>
<evidence type="ECO:0000256" key="2">
    <source>
        <dbReference type="ARBA" id="ARBA00022679"/>
    </source>
</evidence>
<dbReference type="InterPro" id="IPR004552">
    <property type="entry name" value="AGP_acyltrans"/>
</dbReference>
<dbReference type="InterPro" id="IPR002123">
    <property type="entry name" value="Plipid/glycerol_acylTrfase"/>
</dbReference>
<dbReference type="SMART" id="SM00563">
    <property type="entry name" value="PlsC"/>
    <property type="match status" value="1"/>
</dbReference>
<keyword evidence="2 4" id="KW-0808">Transferase</keyword>
<dbReference type="CDD" id="cd07989">
    <property type="entry name" value="LPLAT_AGPAT-like"/>
    <property type="match status" value="1"/>
</dbReference>
<dbReference type="Proteomes" id="UP001524944">
    <property type="component" value="Unassembled WGS sequence"/>
</dbReference>
<keyword evidence="4" id="KW-0443">Lipid metabolism</keyword>
<evidence type="ECO:0000256" key="4">
    <source>
        <dbReference type="RuleBase" id="RU361267"/>
    </source>
</evidence>
<evidence type="ECO:0000256" key="1">
    <source>
        <dbReference type="ARBA" id="ARBA00008655"/>
    </source>
</evidence>
<reference evidence="6 7" key="1">
    <citation type="submission" date="2022-08" db="EMBL/GenBank/DDBJ databases">
        <title>Proteogenomics of the novel Dehalobacterium formicoaceticum strain EZ94 highlights a key role of methyltransferases during anaerobic dichloromethane degradation.</title>
        <authorList>
            <person name="Wasmund K."/>
        </authorList>
    </citation>
    <scope>NUCLEOTIDE SEQUENCE [LARGE SCALE GENOMIC DNA]</scope>
    <source>
        <strain evidence="6 7">EZ94</strain>
    </source>
</reference>
<protein>
    <recommendedName>
        <fullName evidence="4">1-acyl-sn-glycerol-3-phosphate acyltransferase</fullName>
        <ecNumber evidence="4">2.3.1.51</ecNumber>
    </recommendedName>
</protein>
<evidence type="ECO:0000256" key="3">
    <source>
        <dbReference type="ARBA" id="ARBA00023315"/>
    </source>
</evidence>
<organism evidence="6 7">
    <name type="scientific">Dehalobacterium formicoaceticum</name>
    <dbReference type="NCBI Taxonomy" id="51515"/>
    <lineage>
        <taxon>Bacteria</taxon>
        <taxon>Bacillati</taxon>
        <taxon>Bacillota</taxon>
        <taxon>Clostridia</taxon>
        <taxon>Eubacteriales</taxon>
        <taxon>Peptococcaceae</taxon>
        <taxon>Dehalobacterium</taxon>
    </lineage>
</organism>
<keyword evidence="4" id="KW-1208">Phospholipid metabolism</keyword>
<comment type="catalytic activity">
    <reaction evidence="4">
        <text>a 1-acyl-sn-glycero-3-phosphate + an acyl-CoA = a 1,2-diacyl-sn-glycero-3-phosphate + CoA</text>
        <dbReference type="Rhea" id="RHEA:19709"/>
        <dbReference type="ChEBI" id="CHEBI:57287"/>
        <dbReference type="ChEBI" id="CHEBI:57970"/>
        <dbReference type="ChEBI" id="CHEBI:58342"/>
        <dbReference type="ChEBI" id="CHEBI:58608"/>
        <dbReference type="EC" id="2.3.1.51"/>
    </reaction>
</comment>